<evidence type="ECO:0000313" key="2">
    <source>
        <dbReference type="Proteomes" id="UP000738359"/>
    </source>
</evidence>
<dbReference type="EMBL" id="JAAAHY010000006">
    <property type="protein sequence ID" value="KAF9968763.1"/>
    <property type="molecule type" value="Genomic_DNA"/>
</dbReference>
<accession>A0A9P6JFI6</accession>
<gene>
    <name evidence="1" type="ORF">BGZ70_008394</name>
</gene>
<comment type="caution">
    <text evidence="1">The sequence shown here is derived from an EMBL/GenBank/DDBJ whole genome shotgun (WGS) entry which is preliminary data.</text>
</comment>
<dbReference type="AlphaFoldDB" id="A0A9P6JFI6"/>
<dbReference type="Proteomes" id="UP000738359">
    <property type="component" value="Unassembled WGS sequence"/>
</dbReference>
<protein>
    <submittedName>
        <fullName evidence="1">Uncharacterized protein</fullName>
    </submittedName>
</protein>
<proteinExistence type="predicted"/>
<name>A0A9P6JFI6_MORAP</name>
<evidence type="ECO:0000313" key="1">
    <source>
        <dbReference type="EMBL" id="KAF9968763.1"/>
    </source>
</evidence>
<keyword evidence="2" id="KW-1185">Reference proteome</keyword>
<reference evidence="1" key="1">
    <citation type="journal article" date="2020" name="Fungal Divers.">
        <title>Resolving the Mortierellaceae phylogeny through synthesis of multi-gene phylogenetics and phylogenomics.</title>
        <authorList>
            <person name="Vandepol N."/>
            <person name="Liber J."/>
            <person name="Desiro A."/>
            <person name="Na H."/>
            <person name="Kennedy M."/>
            <person name="Barry K."/>
            <person name="Grigoriev I.V."/>
            <person name="Miller A.N."/>
            <person name="O'Donnell K."/>
            <person name="Stajich J.E."/>
            <person name="Bonito G."/>
        </authorList>
    </citation>
    <scope>NUCLEOTIDE SEQUENCE</scope>
    <source>
        <strain evidence="1">CK1249</strain>
    </source>
</reference>
<sequence>MGCFVAMSQAAPCMSDWADRSIQYPLSYKNHTTIIIDDGKNPRGIPILGGKVDSIDELIQEMENLIKTTMPIRYKPDLYHQAFMQEFCSSAEVGFSASASAKPFGMGVEFTVFASYGFSESREASTTLSYESDLEKHEKGYIAL</sequence>
<organism evidence="1 2">
    <name type="scientific">Mortierella alpina</name>
    <name type="common">Oleaginous fungus</name>
    <name type="synonym">Mortierella renispora</name>
    <dbReference type="NCBI Taxonomy" id="64518"/>
    <lineage>
        <taxon>Eukaryota</taxon>
        <taxon>Fungi</taxon>
        <taxon>Fungi incertae sedis</taxon>
        <taxon>Mucoromycota</taxon>
        <taxon>Mortierellomycotina</taxon>
        <taxon>Mortierellomycetes</taxon>
        <taxon>Mortierellales</taxon>
        <taxon>Mortierellaceae</taxon>
        <taxon>Mortierella</taxon>
    </lineage>
</organism>